<dbReference type="InterPro" id="IPR011335">
    <property type="entry name" value="Restrct_endonuc-II-like"/>
</dbReference>
<protein>
    <submittedName>
        <fullName evidence="3">Beta-ribofuranosylaminobenzene 5'-phosphate synthase</fullName>
    </submittedName>
</protein>
<evidence type="ECO:0000313" key="4">
    <source>
        <dbReference type="Proteomes" id="UP001219518"/>
    </source>
</evidence>
<dbReference type="PANTHER" id="PTHR46609:SF8">
    <property type="entry name" value="YQAJ VIRAL RECOMBINASE DOMAIN-CONTAINING PROTEIN"/>
    <property type="match status" value="1"/>
</dbReference>
<dbReference type="Proteomes" id="UP001219518">
    <property type="component" value="Unassembled WGS sequence"/>
</dbReference>
<accession>A0AAE1HWY4</accession>
<dbReference type="InterPro" id="IPR011604">
    <property type="entry name" value="PDDEXK-like_dom_sf"/>
</dbReference>
<proteinExistence type="predicted"/>
<reference evidence="3" key="1">
    <citation type="submission" date="2021-07" db="EMBL/GenBank/DDBJ databases">
        <authorList>
            <person name="Catto M.A."/>
            <person name="Jacobson A."/>
            <person name="Kennedy G."/>
            <person name="Labadie P."/>
            <person name="Hunt B.G."/>
            <person name="Srinivasan R."/>
        </authorList>
    </citation>
    <scope>NUCLEOTIDE SEQUENCE</scope>
    <source>
        <strain evidence="3">PL_HMW_Pooled</strain>
        <tissue evidence="3">Head</tissue>
    </source>
</reference>
<dbReference type="InterPro" id="IPR007527">
    <property type="entry name" value="Znf_SWIM"/>
</dbReference>
<dbReference type="Gene3D" id="3.90.320.10">
    <property type="match status" value="1"/>
</dbReference>
<dbReference type="GO" id="GO:0008270">
    <property type="term" value="F:zinc ion binding"/>
    <property type="evidence" value="ECO:0007669"/>
    <property type="project" value="UniProtKB-KW"/>
</dbReference>
<evidence type="ECO:0000313" key="3">
    <source>
        <dbReference type="EMBL" id="KAK3929159.1"/>
    </source>
</evidence>
<evidence type="ECO:0000259" key="2">
    <source>
        <dbReference type="PROSITE" id="PS50966"/>
    </source>
</evidence>
<evidence type="ECO:0000256" key="1">
    <source>
        <dbReference type="PROSITE-ProRule" id="PRU00325"/>
    </source>
</evidence>
<dbReference type="PANTHER" id="PTHR46609">
    <property type="entry name" value="EXONUCLEASE, PHAGE-TYPE/RECB, C-TERMINAL DOMAIN-CONTAINING PROTEIN"/>
    <property type="match status" value="1"/>
</dbReference>
<dbReference type="EMBL" id="JAHWGI010001382">
    <property type="protein sequence ID" value="KAK3929159.1"/>
    <property type="molecule type" value="Genomic_DNA"/>
</dbReference>
<keyword evidence="1" id="KW-0479">Metal-binding</keyword>
<gene>
    <name evidence="3" type="ORF">KUF71_017625</name>
</gene>
<keyword evidence="4" id="KW-1185">Reference proteome</keyword>
<keyword evidence="1" id="KW-0863">Zinc-finger</keyword>
<organism evidence="3 4">
    <name type="scientific">Frankliniella fusca</name>
    <dbReference type="NCBI Taxonomy" id="407009"/>
    <lineage>
        <taxon>Eukaryota</taxon>
        <taxon>Metazoa</taxon>
        <taxon>Ecdysozoa</taxon>
        <taxon>Arthropoda</taxon>
        <taxon>Hexapoda</taxon>
        <taxon>Insecta</taxon>
        <taxon>Pterygota</taxon>
        <taxon>Neoptera</taxon>
        <taxon>Paraneoptera</taxon>
        <taxon>Thysanoptera</taxon>
        <taxon>Terebrantia</taxon>
        <taxon>Thripoidea</taxon>
        <taxon>Thripidae</taxon>
        <taxon>Frankliniella</taxon>
    </lineage>
</organism>
<dbReference type="AlphaFoldDB" id="A0AAE1HWY4"/>
<sequence>MLSVIDAINATKGFIRPMREGEELMNGGMVVSIGKKEKERDEVHIQALVLRTSGFQTKDPAVVEIWIDTSKEAGEKIVQDNEEEFRKYCDCPAGNSEKCKHMVAVMLCLTSLDEDDLDDLSCTGTEKQWGALKKSEPLGEYSMFMSCVRMGQGLVGDEEEERIGEQGKVLLKNLLTFRSWHALAVVRKMSHQKLYSLDPDLVDFYENHVQINLDQSVAICAVEQGTPEWHRARKKANWDARYRELYHSTFQGNEHTDRGLTDEVSCREKYEEKNSCKVLESGLLVRPELPWLGASLDGTALDYKGQLVRNIEIKSFKEGTRLTSDELIEMEAISTLDKNGNIKKNHAHYAQICLFLGLMSVIIVSIEKLVFDRDDNW</sequence>
<dbReference type="Pfam" id="PF04434">
    <property type="entry name" value="SWIM"/>
    <property type="match status" value="1"/>
</dbReference>
<dbReference type="PROSITE" id="PS50966">
    <property type="entry name" value="ZF_SWIM"/>
    <property type="match status" value="1"/>
</dbReference>
<dbReference type="GO" id="GO:0006281">
    <property type="term" value="P:DNA repair"/>
    <property type="evidence" value="ECO:0007669"/>
    <property type="project" value="UniProtKB-ARBA"/>
</dbReference>
<dbReference type="Pfam" id="PF09588">
    <property type="entry name" value="YqaJ"/>
    <property type="match status" value="1"/>
</dbReference>
<reference evidence="3" key="2">
    <citation type="journal article" date="2023" name="BMC Genomics">
        <title>Pest status, molecular evolution, and epigenetic factors derived from the genome assembly of Frankliniella fusca, a thysanopteran phytovirus vector.</title>
        <authorList>
            <person name="Catto M.A."/>
            <person name="Labadie P.E."/>
            <person name="Jacobson A.L."/>
            <person name="Kennedy G.G."/>
            <person name="Srinivasan R."/>
            <person name="Hunt B.G."/>
        </authorList>
    </citation>
    <scope>NUCLEOTIDE SEQUENCE</scope>
    <source>
        <strain evidence="3">PL_HMW_Pooled</strain>
    </source>
</reference>
<dbReference type="InterPro" id="IPR019080">
    <property type="entry name" value="YqaJ_viral_recombinase"/>
</dbReference>
<name>A0AAE1HWY4_9NEOP</name>
<dbReference type="SUPFAM" id="SSF52980">
    <property type="entry name" value="Restriction endonuclease-like"/>
    <property type="match status" value="1"/>
</dbReference>
<dbReference type="InterPro" id="IPR051703">
    <property type="entry name" value="NF-kappa-B_Signaling_Reg"/>
</dbReference>
<feature type="domain" description="SWIM-type" evidence="2">
    <location>
        <begin position="74"/>
        <end position="110"/>
    </location>
</feature>
<comment type="caution">
    <text evidence="3">The sequence shown here is derived from an EMBL/GenBank/DDBJ whole genome shotgun (WGS) entry which is preliminary data.</text>
</comment>
<keyword evidence="1" id="KW-0862">Zinc</keyword>